<evidence type="ECO:0000256" key="2">
    <source>
        <dbReference type="ARBA" id="ARBA00006448"/>
    </source>
</evidence>
<name>A0A0U2WXI3_9MICC</name>
<feature type="transmembrane region" description="Helical" evidence="7">
    <location>
        <begin position="63"/>
        <end position="80"/>
    </location>
</feature>
<evidence type="ECO:0000256" key="1">
    <source>
        <dbReference type="ARBA" id="ARBA00004651"/>
    </source>
</evidence>
<protein>
    <recommendedName>
        <fullName evidence="8">YetF C-terminal domain-containing protein</fullName>
    </recommendedName>
</protein>
<keyword evidence="5 7" id="KW-1133">Transmembrane helix</keyword>
<reference evidence="9 10" key="1">
    <citation type="submission" date="2015-11" db="EMBL/GenBank/DDBJ databases">
        <title>Complete Genome Sequence of Kocuria flava strain HO-9041.</title>
        <authorList>
            <person name="Zhou M."/>
            <person name="Dai J."/>
        </authorList>
    </citation>
    <scope>NUCLEOTIDE SEQUENCE [LARGE SCALE GENOMIC DNA]</scope>
    <source>
        <strain evidence="9 10">HO-9041</strain>
    </source>
</reference>
<dbReference type="Proteomes" id="UP000057181">
    <property type="component" value="Chromosome"/>
</dbReference>
<sequence length="179" mass="18604">MGIDAPHALAVVASAVGIYLAFLVLVRLFGQRVLSGMSTFDVVITVMLGAVAGRVVIGHPPTLAAGVLGLGTLFVLEAAFGRLRSGVRGAAVVNGRALLLMAGAEVLEANLRRAHVVEAELFGALRRAGVRSPEEVACVVFEPSGAISVLRRGVPVDPRLLEGVRDAHRVPAHLLARPA</sequence>
<evidence type="ECO:0000256" key="5">
    <source>
        <dbReference type="ARBA" id="ARBA00022989"/>
    </source>
</evidence>
<dbReference type="STRING" id="446860.AS188_02655"/>
<comment type="similarity">
    <text evidence="2">Belongs to the UPF0702 family.</text>
</comment>
<dbReference type="Gene3D" id="3.30.240.20">
    <property type="entry name" value="bsu07140 like domains"/>
    <property type="match status" value="1"/>
</dbReference>
<evidence type="ECO:0000313" key="9">
    <source>
        <dbReference type="EMBL" id="ALU41012.1"/>
    </source>
</evidence>
<dbReference type="AlphaFoldDB" id="A0A0U2WXI3"/>
<dbReference type="Pfam" id="PF04239">
    <property type="entry name" value="DUF421"/>
    <property type="match status" value="1"/>
</dbReference>
<evidence type="ECO:0000256" key="7">
    <source>
        <dbReference type="SAM" id="Phobius"/>
    </source>
</evidence>
<comment type="subcellular location">
    <subcellularLocation>
        <location evidence="1">Cell membrane</location>
        <topology evidence="1">Multi-pass membrane protein</topology>
    </subcellularLocation>
</comment>
<evidence type="ECO:0000256" key="6">
    <source>
        <dbReference type="ARBA" id="ARBA00023136"/>
    </source>
</evidence>
<accession>A0A0U2WXI3</accession>
<dbReference type="GO" id="GO:0005886">
    <property type="term" value="C:plasma membrane"/>
    <property type="evidence" value="ECO:0007669"/>
    <property type="project" value="UniProtKB-SubCell"/>
</dbReference>
<organism evidence="9 10">
    <name type="scientific">Kocuria flava</name>
    <dbReference type="NCBI Taxonomy" id="446860"/>
    <lineage>
        <taxon>Bacteria</taxon>
        <taxon>Bacillati</taxon>
        <taxon>Actinomycetota</taxon>
        <taxon>Actinomycetes</taxon>
        <taxon>Micrococcales</taxon>
        <taxon>Micrococcaceae</taxon>
        <taxon>Kocuria</taxon>
    </lineage>
</organism>
<dbReference type="InterPro" id="IPR007353">
    <property type="entry name" value="DUF421"/>
</dbReference>
<evidence type="ECO:0000256" key="3">
    <source>
        <dbReference type="ARBA" id="ARBA00022475"/>
    </source>
</evidence>
<dbReference type="InterPro" id="IPR023090">
    <property type="entry name" value="UPF0702_alpha/beta_dom_sf"/>
</dbReference>
<dbReference type="EMBL" id="CP013254">
    <property type="protein sequence ID" value="ALU41012.1"/>
    <property type="molecule type" value="Genomic_DNA"/>
</dbReference>
<feature type="transmembrane region" description="Helical" evidence="7">
    <location>
        <begin position="6"/>
        <end position="26"/>
    </location>
</feature>
<evidence type="ECO:0000256" key="4">
    <source>
        <dbReference type="ARBA" id="ARBA00022692"/>
    </source>
</evidence>
<evidence type="ECO:0000259" key="8">
    <source>
        <dbReference type="Pfam" id="PF04239"/>
    </source>
</evidence>
<keyword evidence="3" id="KW-1003">Cell membrane</keyword>
<keyword evidence="4 7" id="KW-0812">Transmembrane</keyword>
<dbReference type="KEGG" id="kfv:AS188_02655"/>
<keyword evidence="6 7" id="KW-0472">Membrane</keyword>
<feature type="domain" description="YetF C-terminal" evidence="8">
    <location>
        <begin position="91"/>
        <end position="153"/>
    </location>
</feature>
<feature type="transmembrane region" description="Helical" evidence="7">
    <location>
        <begin position="38"/>
        <end position="57"/>
    </location>
</feature>
<dbReference type="PANTHER" id="PTHR34582">
    <property type="entry name" value="UPF0702 TRANSMEMBRANE PROTEIN YCAP"/>
    <property type="match status" value="1"/>
</dbReference>
<evidence type="ECO:0000313" key="10">
    <source>
        <dbReference type="Proteomes" id="UP000057181"/>
    </source>
</evidence>
<proteinExistence type="inferred from homology"/>
<gene>
    <name evidence="9" type="ORF">AS188_02655</name>
</gene>
<dbReference type="PANTHER" id="PTHR34582:SF6">
    <property type="entry name" value="UPF0702 TRANSMEMBRANE PROTEIN YCAP"/>
    <property type="match status" value="1"/>
</dbReference>